<dbReference type="Gene3D" id="2.160.20.10">
    <property type="entry name" value="Single-stranded right-handed beta-helix, Pectin lyase-like"/>
    <property type="match status" value="2"/>
</dbReference>
<reference evidence="3 4" key="1">
    <citation type="submission" date="2023-07" db="EMBL/GenBank/DDBJ databases">
        <title>Sorghum-associated microbial communities from plants grown in Nebraska, USA.</title>
        <authorList>
            <person name="Schachtman D."/>
        </authorList>
    </citation>
    <scope>NUCLEOTIDE SEQUENCE [LARGE SCALE GENOMIC DNA]</scope>
    <source>
        <strain evidence="3 4">CC258</strain>
    </source>
</reference>
<dbReference type="InterPro" id="IPR006626">
    <property type="entry name" value="PbH1"/>
</dbReference>
<dbReference type="Gene3D" id="3.30.457.10">
    <property type="entry name" value="Copper amine oxidase-like, N-terminal domain"/>
    <property type="match status" value="1"/>
</dbReference>
<dbReference type="InterPro" id="IPR012854">
    <property type="entry name" value="Cu_amine_oxidase-like_N"/>
</dbReference>
<accession>A0ABU1NXT7</accession>
<evidence type="ECO:0008006" key="5">
    <source>
        <dbReference type="Google" id="ProtNLM"/>
    </source>
</evidence>
<protein>
    <recommendedName>
        <fullName evidence="5">Pectate lyase superfamily protein domain-containing protein</fullName>
    </recommendedName>
</protein>
<gene>
    <name evidence="3" type="ORF">J2736_003517</name>
</gene>
<comment type="caution">
    <text evidence="3">The sequence shown here is derived from an EMBL/GenBank/DDBJ whole genome shotgun (WGS) entry which is preliminary data.</text>
</comment>
<dbReference type="SUPFAM" id="SSF55383">
    <property type="entry name" value="Copper amine oxidase, domain N"/>
    <property type="match status" value="1"/>
</dbReference>
<dbReference type="InterPro" id="IPR012334">
    <property type="entry name" value="Pectin_lyas_fold"/>
</dbReference>
<dbReference type="InterPro" id="IPR011050">
    <property type="entry name" value="Pectin_lyase_fold/virulence"/>
</dbReference>
<proteinExistence type="predicted"/>
<dbReference type="RefSeq" id="WP_310499852.1">
    <property type="nucleotide sequence ID" value="NZ_JAVDSB010000005.1"/>
</dbReference>
<sequence length="572" mass="63052">MKILKSGITIILMWIFLVVPNTVFAEKTVKVFFDNTELQFEVDPLIKEGSTFVPLRPIFERMGFKVSWYEEEQSVTGKKDNLSITMEINSPIAYVNGKAIKLQAPVQIVENTTLVPLRFISENSGFPINWDPDSHIVTIQSPDKIQPDKLNPFDIVAYNVKSFGAKGDGLTDDTLSIQIALEQVSKRKGTLFFPSGTYIVDATQKLTVNSYTKIIGEGSSTGLKAKSNVEFGTSLLTISGNDVAMSYLSLDGNQRVINILLVDSNSSNIMVDNCVIANASQSNNPSRDDYNEVVSGITIFGNTNTITIDHSEIKNIKAIHENQGSLVARGIYLTENKSGWLEKAAKNISIVNNYIHDIGPADDGDGIFYEDPNLEKNIIEDTNSTISNNRFENCAKRAIKINARGVRIIGNLIVNNYMNNNYYEGKNKNSLAPDMYAGISIYADNNIVSENILQGKGSFYAGIEITAERMVSHVIVSNNKIKMGSYSNLGGKTSIRIGYVDHFTISNNELENGETGIWTWQSASNGTINGNKIIMPGGGGINLETYIPNNYKKAIEIKDNSIHASDYDVNHA</sequence>
<evidence type="ECO:0000313" key="4">
    <source>
        <dbReference type="Proteomes" id="UP001267290"/>
    </source>
</evidence>
<evidence type="ECO:0000313" key="3">
    <source>
        <dbReference type="EMBL" id="MDR6552315.1"/>
    </source>
</evidence>
<dbReference type="SMART" id="SM00710">
    <property type="entry name" value="PbH1"/>
    <property type="match status" value="8"/>
</dbReference>
<dbReference type="EMBL" id="JAVDSB010000005">
    <property type="protein sequence ID" value="MDR6552315.1"/>
    <property type="molecule type" value="Genomic_DNA"/>
</dbReference>
<feature type="domain" description="Rhamnogalacturonase A/B/Epimerase-like pectate lyase" evidence="2">
    <location>
        <begin position="158"/>
        <end position="416"/>
    </location>
</feature>
<feature type="domain" description="Copper amine oxidase-like N-terminal" evidence="1">
    <location>
        <begin position="33"/>
        <end position="139"/>
    </location>
</feature>
<evidence type="ECO:0000259" key="1">
    <source>
        <dbReference type="Pfam" id="PF07833"/>
    </source>
</evidence>
<name>A0ABU1NXT7_9BACL</name>
<dbReference type="Pfam" id="PF07833">
    <property type="entry name" value="Cu_amine_oxidN1"/>
    <property type="match status" value="1"/>
</dbReference>
<dbReference type="SUPFAM" id="SSF51126">
    <property type="entry name" value="Pectin lyase-like"/>
    <property type="match status" value="2"/>
</dbReference>
<keyword evidence="4" id="KW-1185">Reference proteome</keyword>
<dbReference type="InterPro" id="IPR024535">
    <property type="entry name" value="RHGA/B-epi-like_pectate_lyase"/>
</dbReference>
<organism evidence="3 4">
    <name type="scientific">Paenibacillus qinlingensis</name>
    <dbReference type="NCBI Taxonomy" id="1837343"/>
    <lineage>
        <taxon>Bacteria</taxon>
        <taxon>Bacillati</taxon>
        <taxon>Bacillota</taxon>
        <taxon>Bacilli</taxon>
        <taxon>Bacillales</taxon>
        <taxon>Paenibacillaceae</taxon>
        <taxon>Paenibacillus</taxon>
    </lineage>
</organism>
<evidence type="ECO:0000259" key="2">
    <source>
        <dbReference type="Pfam" id="PF12708"/>
    </source>
</evidence>
<dbReference type="Proteomes" id="UP001267290">
    <property type="component" value="Unassembled WGS sequence"/>
</dbReference>
<dbReference type="InterPro" id="IPR036582">
    <property type="entry name" value="Mao_N_sf"/>
</dbReference>
<dbReference type="Pfam" id="PF12708">
    <property type="entry name" value="Pect-lyase_RHGA_epim"/>
    <property type="match status" value="1"/>
</dbReference>